<dbReference type="AlphaFoldDB" id="A0A506UXC8"/>
<evidence type="ECO:0000313" key="2">
    <source>
        <dbReference type="EMBL" id="TPW37880.1"/>
    </source>
</evidence>
<proteinExistence type="predicted"/>
<dbReference type="Proteomes" id="UP000319523">
    <property type="component" value="Unassembled WGS sequence"/>
</dbReference>
<gene>
    <name evidence="2" type="ORF">FKM52_21130</name>
</gene>
<dbReference type="InterPro" id="IPR012349">
    <property type="entry name" value="Split_barrel_FMN-bd"/>
</dbReference>
<accession>A0A506UXC8</accession>
<comment type="caution">
    <text evidence="2">The sequence shown here is derived from an EMBL/GenBank/DDBJ whole genome shotgun (WGS) entry which is preliminary data.</text>
</comment>
<keyword evidence="3" id="KW-1185">Reference proteome</keyword>
<dbReference type="SUPFAM" id="SSF50475">
    <property type="entry name" value="FMN-binding split barrel"/>
    <property type="match status" value="1"/>
</dbReference>
<dbReference type="Gene3D" id="2.30.110.10">
    <property type="entry name" value="Electron Transport, Fmn-binding Protein, Chain A"/>
    <property type="match status" value="1"/>
</dbReference>
<dbReference type="EMBL" id="VHQI01000025">
    <property type="protein sequence ID" value="TPW37880.1"/>
    <property type="molecule type" value="Genomic_DNA"/>
</dbReference>
<evidence type="ECO:0000259" key="1">
    <source>
        <dbReference type="Pfam" id="PF01243"/>
    </source>
</evidence>
<sequence length="173" mass="19426">MFKKCYGGIMESQSEVYTRPEPIVELPEAVFNRLRGEITPQPVNEAVRLSTVDAEGWPHAAQLSLGEVFAVDRQTLRVALWPDSHTSENLRRDGRLSVALAYDKGIIEMRGRAIQIAENETDLKLAVFEIDIGNIMVHRSDYAEVATGVTFKLHDPEKVAARWKAQRHALSSL</sequence>
<evidence type="ECO:0000313" key="3">
    <source>
        <dbReference type="Proteomes" id="UP000319523"/>
    </source>
</evidence>
<feature type="domain" description="Pyridoxamine 5'-phosphate oxidase N-terminal" evidence="1">
    <location>
        <begin position="45"/>
        <end position="125"/>
    </location>
</feature>
<name>A0A506UXC8_9GAMM</name>
<dbReference type="OrthoDB" id="6518717at2"/>
<dbReference type="InterPro" id="IPR011576">
    <property type="entry name" value="Pyridox_Oxase_N"/>
</dbReference>
<reference evidence="2 3" key="1">
    <citation type="submission" date="2019-06" db="EMBL/GenBank/DDBJ databases">
        <authorList>
            <person name="Yang Y."/>
        </authorList>
    </citation>
    <scope>NUCLEOTIDE SEQUENCE [LARGE SCALE GENOMIC DNA]</scope>
    <source>
        <strain evidence="2 3">BIT-26</strain>
    </source>
</reference>
<dbReference type="Pfam" id="PF01243">
    <property type="entry name" value="PNPOx_N"/>
    <property type="match status" value="1"/>
</dbReference>
<organism evidence="2 3">
    <name type="scientific">Mixta tenebrionis</name>
    <dbReference type="NCBI Taxonomy" id="2562439"/>
    <lineage>
        <taxon>Bacteria</taxon>
        <taxon>Pseudomonadati</taxon>
        <taxon>Pseudomonadota</taxon>
        <taxon>Gammaproteobacteria</taxon>
        <taxon>Enterobacterales</taxon>
        <taxon>Erwiniaceae</taxon>
        <taxon>Mixta</taxon>
    </lineage>
</organism>
<protein>
    <submittedName>
        <fullName evidence="2">Pyridoxamine 5-phosphate oxidase</fullName>
    </submittedName>
</protein>